<feature type="binding site" evidence="15">
    <location>
        <position position="215"/>
    </location>
    <ligand>
        <name>Fe cation</name>
        <dbReference type="ChEBI" id="CHEBI:24875"/>
    </ligand>
</feature>
<comment type="catalytic activity">
    <reaction evidence="1 16">
        <text>alpha-D-galactose 1-phosphate + UDP-alpha-D-glucose = alpha-D-glucose 1-phosphate + UDP-alpha-D-galactose</text>
        <dbReference type="Rhea" id="RHEA:13989"/>
        <dbReference type="ChEBI" id="CHEBI:58336"/>
        <dbReference type="ChEBI" id="CHEBI:58601"/>
        <dbReference type="ChEBI" id="CHEBI:58885"/>
        <dbReference type="ChEBI" id="CHEBI:66914"/>
        <dbReference type="EC" id="2.7.7.12"/>
    </reaction>
</comment>
<organism evidence="20 21">
    <name type="scientific">Podila minutissima</name>
    <dbReference type="NCBI Taxonomy" id="64525"/>
    <lineage>
        <taxon>Eukaryota</taxon>
        <taxon>Fungi</taxon>
        <taxon>Fungi incertae sedis</taxon>
        <taxon>Mucoromycota</taxon>
        <taxon>Mortierellomycotina</taxon>
        <taxon>Mortierellomycetes</taxon>
        <taxon>Mortierellales</taxon>
        <taxon>Mortierellaceae</taxon>
        <taxon>Podila</taxon>
    </lineage>
</organism>
<gene>
    <name evidence="20" type="primary">GAL7</name>
    <name evidence="20" type="ORF">BG006_004080</name>
</gene>
<feature type="binding site" evidence="15">
    <location>
        <position position="358"/>
    </location>
    <ligand>
        <name>Fe cation</name>
        <dbReference type="ChEBI" id="CHEBI:24875"/>
    </ligand>
</feature>
<feature type="binding site" evidence="14">
    <location>
        <position position="81"/>
    </location>
    <ligand>
        <name>Zn(2+)</name>
        <dbReference type="ChEBI" id="CHEBI:29105"/>
    </ligand>
</feature>
<dbReference type="NCBIfam" id="NF008724">
    <property type="entry name" value="PRK11720.1"/>
    <property type="match status" value="1"/>
</dbReference>
<evidence type="ECO:0000256" key="1">
    <source>
        <dbReference type="ARBA" id="ARBA00001107"/>
    </source>
</evidence>
<feature type="binding site" description="in other chain" evidence="13">
    <location>
        <position position="186"/>
    </location>
    <ligand>
        <name>UDP-alpha-D-glucose</name>
        <dbReference type="ChEBI" id="CHEBI:58885"/>
        <note>ligand shared between dimeric partners</note>
    </ligand>
</feature>
<dbReference type="Pfam" id="PF02744">
    <property type="entry name" value="GalP_UDP_tr_C"/>
    <property type="match status" value="1"/>
</dbReference>
<evidence type="ECO:0000256" key="6">
    <source>
        <dbReference type="ARBA" id="ARBA00022679"/>
    </source>
</evidence>
<feature type="binding site" description="in other chain" evidence="13">
    <location>
        <position position="87"/>
    </location>
    <ligand>
        <name>UDP-alpha-D-glucose</name>
        <dbReference type="ChEBI" id="CHEBI:58885"/>
        <note>ligand shared between dimeric partners</note>
    </ligand>
</feature>
<comment type="cofactor">
    <cofactor evidence="14">
        <name>Zn(2+)</name>
        <dbReference type="ChEBI" id="CHEBI:29105"/>
    </cofactor>
    <text evidence="14">Binds 1 zinc ion per subunit.</text>
</comment>
<dbReference type="InterPro" id="IPR005850">
    <property type="entry name" value="GalP_Utransf_C"/>
</dbReference>
<dbReference type="CDD" id="cd00608">
    <property type="entry name" value="GalT"/>
    <property type="match status" value="1"/>
</dbReference>
<keyword evidence="21" id="KW-1185">Reference proteome</keyword>
<dbReference type="EC" id="2.7.7.12" evidence="4 16"/>
<dbReference type="InterPro" id="IPR019779">
    <property type="entry name" value="GalP_UDPtransf1_His-AS"/>
</dbReference>
<dbReference type="PANTHER" id="PTHR11943">
    <property type="entry name" value="GALACTOSE-1-PHOSPHATE URIDYLYLTRANSFERASE"/>
    <property type="match status" value="1"/>
</dbReference>
<feature type="binding site" evidence="14">
    <location>
        <position position="78"/>
    </location>
    <ligand>
        <name>Zn(2+)</name>
        <dbReference type="ChEBI" id="CHEBI:29105"/>
    </ligand>
</feature>
<feature type="region of interest" description="Disordered" evidence="17">
    <location>
        <begin position="261"/>
        <end position="284"/>
    </location>
</feature>
<feature type="binding site" description="in other chain" evidence="13">
    <location>
        <position position="201"/>
    </location>
    <ligand>
        <name>UDP-alpha-D-glucose</name>
        <dbReference type="ChEBI" id="CHEBI:58885"/>
        <note>ligand shared between dimeric partners</note>
    </ligand>
</feature>
<evidence type="ECO:0000256" key="12">
    <source>
        <dbReference type="PIRSR" id="PIRSR000808-1"/>
    </source>
</evidence>
<dbReference type="AlphaFoldDB" id="A0A9P5SLJ1"/>
<keyword evidence="7 16" id="KW-0548">Nucleotidyltransferase</keyword>
<evidence type="ECO:0000256" key="4">
    <source>
        <dbReference type="ARBA" id="ARBA00012384"/>
    </source>
</evidence>
<comment type="cofactor">
    <cofactor evidence="15">
        <name>Fe cation</name>
        <dbReference type="ChEBI" id="CHEBI:24875"/>
    </cofactor>
    <text evidence="15">Binds 1 Fe cation per subunit.</text>
</comment>
<dbReference type="GO" id="GO:0008108">
    <property type="term" value="F:UDP-glucose:hexose-1-phosphate uridylyltransferase activity"/>
    <property type="evidence" value="ECO:0007669"/>
    <property type="project" value="UniProtKB-EC"/>
</dbReference>
<dbReference type="Gene3D" id="3.30.428.10">
    <property type="entry name" value="HIT-like"/>
    <property type="match status" value="2"/>
</dbReference>
<feature type="active site" description="Tele-UMP-histidine intermediate" evidence="12">
    <location>
        <position position="199"/>
    </location>
</feature>
<feature type="binding site" description="in other chain" evidence="13">
    <location>
        <position position="402"/>
    </location>
    <ligand>
        <name>UDP-alpha-D-glucose</name>
        <dbReference type="ChEBI" id="CHEBI:58885"/>
        <note>ligand shared between dimeric partners</note>
    </ligand>
</feature>
<feature type="compositionally biased region" description="Low complexity" evidence="17">
    <location>
        <begin position="8"/>
        <end position="21"/>
    </location>
</feature>
<comment type="pathway">
    <text evidence="2 16">Carbohydrate metabolism; galactose metabolism.</text>
</comment>
<dbReference type="GO" id="GO:0033499">
    <property type="term" value="P:galactose catabolic process via UDP-galactose, Leloir pathway"/>
    <property type="evidence" value="ECO:0007669"/>
    <property type="project" value="TreeGrafter"/>
</dbReference>
<evidence type="ECO:0000259" key="18">
    <source>
        <dbReference type="Pfam" id="PF01087"/>
    </source>
</evidence>
<sequence>MTPPSCLASVAPSTATPSTTDVSSIGSFDFNHHSHRRFNPLTNSWVLCSPHRTQRPWQGKEEDAEDSSTTSPSFDSKCYLCPGNTRANKTIHRNPDYKDTFVFENDFPAVQQDQPELVVDDDSFNPLLQVESVRGQCHVICFSPNHDKTLADMSEQEILPVIDAWIHVYDSLKDKPDINHVQIFENKGAIMGCSNPHPHGQAWSTQDIPQETAQELENMHRYKEKYHRCMLCDYVMTETKTKDTSSFPAGSMNGKANAVMNGSTHLTNGTSSIPPKSSSTSTAPDGSRIVCENASFLCVVPFWATWPFETMVLAKTHVATLSELNQAQKLDLATILRQLTCRYDNLFKCSFPYSMGIHQAPTDGNREHHETSHLHLHFYPPLLRSATVKKFLVGFELLGQAQRDLTPEQAAKRLTECSYVHYKKSRVNT</sequence>
<evidence type="ECO:0000256" key="9">
    <source>
        <dbReference type="ARBA" id="ARBA00022833"/>
    </source>
</evidence>
<feature type="binding site" evidence="15">
    <location>
        <position position="377"/>
    </location>
    <ligand>
        <name>Fe cation</name>
        <dbReference type="ChEBI" id="CHEBI:24875"/>
    </ligand>
</feature>
<evidence type="ECO:0000256" key="11">
    <source>
        <dbReference type="ARBA" id="ARBA00023277"/>
    </source>
</evidence>
<dbReference type="FunFam" id="3.30.428.10:FF:000001">
    <property type="entry name" value="Galactose-1-phosphate uridylyltransferase"/>
    <property type="match status" value="1"/>
</dbReference>
<keyword evidence="10 16" id="KW-0299">Galactose metabolism</keyword>
<feature type="binding site" evidence="13">
    <location>
        <begin position="390"/>
        <end position="391"/>
    </location>
    <ligand>
        <name>UDP-alpha-D-glucose</name>
        <dbReference type="ChEBI" id="CHEBI:58885"/>
        <note>ligand shared between dimeric partners</note>
    </ligand>
</feature>
<dbReference type="Proteomes" id="UP000696485">
    <property type="component" value="Unassembled WGS sequence"/>
</dbReference>
<feature type="binding site" description="in other chain" evidence="13">
    <location>
        <begin position="105"/>
        <end position="106"/>
    </location>
    <ligand>
        <name>UDP-alpha-D-glucose</name>
        <dbReference type="ChEBI" id="CHEBI:58885"/>
        <note>ligand shared between dimeric partners</note>
    </ligand>
</feature>
<feature type="binding site" evidence="13">
    <location>
        <begin position="52"/>
        <end position="55"/>
    </location>
    <ligand>
        <name>UDP-alpha-D-glucose</name>
        <dbReference type="ChEBI" id="CHEBI:58885"/>
        <note>ligand shared between dimeric partners</note>
    </ligand>
</feature>
<evidence type="ECO:0000256" key="3">
    <source>
        <dbReference type="ARBA" id="ARBA00010951"/>
    </source>
</evidence>
<evidence type="ECO:0000256" key="15">
    <source>
        <dbReference type="PIRSR" id="PIRSR000808-4"/>
    </source>
</evidence>
<dbReference type="GO" id="GO:0008270">
    <property type="term" value="F:zinc ion binding"/>
    <property type="evidence" value="ECO:0007669"/>
    <property type="project" value="InterPro"/>
</dbReference>
<evidence type="ECO:0000313" key="20">
    <source>
        <dbReference type="EMBL" id="KAF9333051.1"/>
    </source>
</evidence>
<evidence type="ECO:0000256" key="10">
    <source>
        <dbReference type="ARBA" id="ARBA00023144"/>
    </source>
</evidence>
<dbReference type="NCBIfam" id="TIGR00209">
    <property type="entry name" value="galT_1"/>
    <property type="match status" value="2"/>
</dbReference>
<evidence type="ECO:0000256" key="8">
    <source>
        <dbReference type="ARBA" id="ARBA00022723"/>
    </source>
</evidence>
<dbReference type="FunFam" id="3.30.428.10:FF:000002">
    <property type="entry name" value="Galactose-1-phosphate uridylyltransferase"/>
    <property type="match status" value="1"/>
</dbReference>
<protein>
    <recommendedName>
        <fullName evidence="5 16">Galactose-1-phosphate uridylyltransferase</fullName>
        <ecNumber evidence="4 16">2.7.7.12</ecNumber>
    </recommendedName>
</protein>
<dbReference type="PIRSF" id="PIRSF000808">
    <property type="entry name" value="GalT"/>
    <property type="match status" value="1"/>
</dbReference>
<feature type="domain" description="Galactose-1-phosphate uridyl transferase N-terminal" evidence="18">
    <location>
        <begin position="28"/>
        <end position="209"/>
    </location>
</feature>
<dbReference type="InterPro" id="IPR036265">
    <property type="entry name" value="HIT-like_sf"/>
</dbReference>
<evidence type="ECO:0000256" key="5">
    <source>
        <dbReference type="ARBA" id="ARBA00016340"/>
    </source>
</evidence>
<comment type="similarity">
    <text evidence="3 16">Belongs to the galactose-1-phosphate uridylyltransferase type 1 family.</text>
</comment>
<feature type="binding site" description="in other chain" evidence="13">
    <location>
        <begin position="192"/>
        <end position="194"/>
    </location>
    <ligand>
        <name>UDP-alpha-D-glucose</name>
        <dbReference type="ChEBI" id="CHEBI:58885"/>
        <note>ligand shared between dimeric partners</note>
    </ligand>
</feature>
<evidence type="ECO:0000259" key="19">
    <source>
        <dbReference type="Pfam" id="PF02744"/>
    </source>
</evidence>
<dbReference type="Pfam" id="PF01087">
    <property type="entry name" value="GalP_UDP_transf"/>
    <property type="match status" value="1"/>
</dbReference>
<name>A0A9P5SLJ1_9FUNG</name>
<feature type="binding site" evidence="15">
    <location>
        <position position="375"/>
    </location>
    <ligand>
        <name>Fe cation</name>
        <dbReference type="ChEBI" id="CHEBI:24875"/>
    </ligand>
</feature>
<accession>A0A9P5SLJ1</accession>
<feature type="region of interest" description="Disordered" evidence="17">
    <location>
        <begin position="1"/>
        <end position="21"/>
    </location>
</feature>
<evidence type="ECO:0000256" key="7">
    <source>
        <dbReference type="ARBA" id="ARBA00022695"/>
    </source>
</evidence>
<keyword evidence="6 16" id="KW-0808">Transferase</keyword>
<dbReference type="InterPro" id="IPR001937">
    <property type="entry name" value="GalP_UDPtransf1"/>
</dbReference>
<evidence type="ECO:0000256" key="16">
    <source>
        <dbReference type="RuleBase" id="RU000506"/>
    </source>
</evidence>
<feature type="domain" description="Galactose-1-phosphate uridyl transferase C-terminal" evidence="19">
    <location>
        <begin position="285"/>
        <end position="424"/>
    </location>
</feature>
<feature type="binding site" evidence="14">
    <location>
        <position position="197"/>
    </location>
    <ligand>
        <name>Zn(2+)</name>
        <dbReference type="ChEBI" id="CHEBI:29105"/>
    </ligand>
</feature>
<evidence type="ECO:0000256" key="14">
    <source>
        <dbReference type="PIRSR" id="PIRSR000808-3"/>
    </source>
</evidence>
<dbReference type="EMBL" id="JAAAUY010000225">
    <property type="protein sequence ID" value="KAF9333051.1"/>
    <property type="molecule type" value="Genomic_DNA"/>
</dbReference>
<dbReference type="PROSITE" id="PS00117">
    <property type="entry name" value="GAL_P_UDP_TRANSF_I"/>
    <property type="match status" value="1"/>
</dbReference>
<comment type="caution">
    <text evidence="20">The sequence shown here is derived from an EMBL/GenBank/DDBJ whole genome shotgun (WGS) entry which is preliminary data.</text>
</comment>
<keyword evidence="15" id="KW-0408">Iron</keyword>
<keyword evidence="11 16" id="KW-0119">Carbohydrate metabolism</keyword>
<keyword evidence="9 14" id="KW-0862">Zinc</keyword>
<dbReference type="PANTHER" id="PTHR11943:SF1">
    <property type="entry name" value="GALACTOSE-1-PHOSPHATE URIDYLYLTRANSFERASE"/>
    <property type="match status" value="1"/>
</dbReference>
<evidence type="ECO:0000256" key="17">
    <source>
        <dbReference type="SAM" id="MobiDB-lite"/>
    </source>
</evidence>
<feature type="compositionally biased region" description="Low complexity" evidence="17">
    <location>
        <begin position="270"/>
        <end position="284"/>
    </location>
</feature>
<dbReference type="GO" id="GO:0005737">
    <property type="term" value="C:cytoplasm"/>
    <property type="evidence" value="ECO:0007669"/>
    <property type="project" value="TreeGrafter"/>
</dbReference>
<evidence type="ECO:0000256" key="2">
    <source>
        <dbReference type="ARBA" id="ARBA00004947"/>
    </source>
</evidence>
<dbReference type="InterPro" id="IPR005849">
    <property type="entry name" value="GalP_Utransf_N"/>
</dbReference>
<feature type="binding site" evidence="14">
    <location>
        <position position="146"/>
    </location>
    <ligand>
        <name>Zn(2+)</name>
        <dbReference type="ChEBI" id="CHEBI:29105"/>
    </ligand>
</feature>
<evidence type="ECO:0000313" key="21">
    <source>
        <dbReference type="Proteomes" id="UP000696485"/>
    </source>
</evidence>
<evidence type="ECO:0000256" key="13">
    <source>
        <dbReference type="PIRSR" id="PIRSR000808-2"/>
    </source>
</evidence>
<proteinExistence type="inferred from homology"/>
<reference evidence="20" key="1">
    <citation type="journal article" date="2020" name="Fungal Divers.">
        <title>Resolving the Mortierellaceae phylogeny through synthesis of multi-gene phylogenetics and phylogenomics.</title>
        <authorList>
            <person name="Vandepol N."/>
            <person name="Liber J."/>
            <person name="Desiro A."/>
            <person name="Na H."/>
            <person name="Kennedy M."/>
            <person name="Barry K."/>
            <person name="Grigoriev I.V."/>
            <person name="Miller A.N."/>
            <person name="O'Donnell K."/>
            <person name="Stajich J.E."/>
            <person name="Bonito G."/>
        </authorList>
    </citation>
    <scope>NUCLEOTIDE SEQUENCE</scope>
    <source>
        <strain evidence="20">NVP1</strain>
    </source>
</reference>
<dbReference type="SUPFAM" id="SSF54197">
    <property type="entry name" value="HIT-like"/>
    <property type="match status" value="2"/>
</dbReference>
<feature type="binding site" evidence="13">
    <location>
        <begin position="395"/>
        <end position="396"/>
    </location>
    <ligand>
        <name>UDP-alpha-D-glucose</name>
        <dbReference type="ChEBI" id="CHEBI:58885"/>
        <note>ligand shared between dimeric partners</note>
    </ligand>
</feature>
<keyword evidence="8 14" id="KW-0479">Metal-binding</keyword>